<keyword evidence="1 2" id="KW-0479">Metal-binding</keyword>
<protein>
    <recommendedName>
        <fullName evidence="2">Metalloendopeptidase</fullName>
        <ecNumber evidence="2">3.4.24.-</ecNumber>
    </recommendedName>
</protein>
<keyword evidence="1 2" id="KW-0862">Zinc</keyword>
<feature type="binding site" evidence="1">
    <location>
        <position position="184"/>
    </location>
    <ligand>
        <name>Zn(2+)</name>
        <dbReference type="ChEBI" id="CHEBI:29105"/>
        <note>catalytic</note>
    </ligand>
</feature>
<name>A0ABD1CF80_CULPP</name>
<feature type="binding site" evidence="1">
    <location>
        <position position="174"/>
    </location>
    <ligand>
        <name>Zn(2+)</name>
        <dbReference type="ChEBI" id="CHEBI:29105"/>
        <note>catalytic</note>
    </ligand>
</feature>
<reference evidence="4 5" key="1">
    <citation type="submission" date="2024-05" db="EMBL/GenBank/DDBJ databases">
        <title>Culex pipiens pipiens assembly and annotation.</title>
        <authorList>
            <person name="Alout H."/>
            <person name="Durand T."/>
        </authorList>
    </citation>
    <scope>NUCLEOTIDE SEQUENCE [LARGE SCALE GENOMIC DNA]</scope>
    <source>
        <strain evidence="4">HA-2024</strain>
        <tissue evidence="4">Whole body</tissue>
    </source>
</reference>
<keyword evidence="2" id="KW-0732">Signal</keyword>
<dbReference type="InterPro" id="IPR001506">
    <property type="entry name" value="Peptidase_M12A"/>
</dbReference>
<dbReference type="PANTHER" id="PTHR10127:SF814">
    <property type="entry name" value="MEPRIN A SUBUNIT BETA"/>
    <property type="match status" value="1"/>
</dbReference>
<dbReference type="Pfam" id="PF01400">
    <property type="entry name" value="Astacin"/>
    <property type="match status" value="1"/>
</dbReference>
<keyword evidence="1 2" id="KW-0645">Protease</keyword>
<dbReference type="InterPro" id="IPR006026">
    <property type="entry name" value="Peptidase_Metallo"/>
</dbReference>
<comment type="cofactor">
    <cofactor evidence="1 2">
        <name>Zn(2+)</name>
        <dbReference type="ChEBI" id="CHEBI:29105"/>
    </cofactor>
    <text evidence="1 2">Binds 1 zinc ion per subunit.</text>
</comment>
<dbReference type="GO" id="GO:0004222">
    <property type="term" value="F:metalloendopeptidase activity"/>
    <property type="evidence" value="ECO:0007669"/>
    <property type="project" value="UniProtKB-UniRule"/>
</dbReference>
<dbReference type="InterPro" id="IPR034035">
    <property type="entry name" value="Astacin-like_dom"/>
</dbReference>
<dbReference type="GO" id="GO:0008270">
    <property type="term" value="F:zinc ion binding"/>
    <property type="evidence" value="ECO:0007669"/>
    <property type="project" value="UniProtKB-UniRule"/>
</dbReference>
<accession>A0ABD1CF80</accession>
<dbReference type="SMART" id="SM00235">
    <property type="entry name" value="ZnMc"/>
    <property type="match status" value="1"/>
</dbReference>
<evidence type="ECO:0000256" key="1">
    <source>
        <dbReference type="PROSITE-ProRule" id="PRU01211"/>
    </source>
</evidence>
<evidence type="ECO:0000256" key="2">
    <source>
        <dbReference type="RuleBase" id="RU361183"/>
    </source>
</evidence>
<dbReference type="Gene3D" id="3.40.390.10">
    <property type="entry name" value="Collagenase (Catalytic Domain)"/>
    <property type="match status" value="1"/>
</dbReference>
<gene>
    <name evidence="4" type="ORF">pipiens_017774</name>
</gene>
<dbReference type="AlphaFoldDB" id="A0ABD1CF80"/>
<organism evidence="4 5">
    <name type="scientific">Culex pipiens pipiens</name>
    <name type="common">Northern house mosquito</name>
    <dbReference type="NCBI Taxonomy" id="38569"/>
    <lineage>
        <taxon>Eukaryota</taxon>
        <taxon>Metazoa</taxon>
        <taxon>Ecdysozoa</taxon>
        <taxon>Arthropoda</taxon>
        <taxon>Hexapoda</taxon>
        <taxon>Insecta</taxon>
        <taxon>Pterygota</taxon>
        <taxon>Neoptera</taxon>
        <taxon>Endopterygota</taxon>
        <taxon>Diptera</taxon>
        <taxon>Nematocera</taxon>
        <taxon>Culicoidea</taxon>
        <taxon>Culicidae</taxon>
        <taxon>Culicinae</taxon>
        <taxon>Culicini</taxon>
        <taxon>Culex</taxon>
        <taxon>Culex</taxon>
    </lineage>
</organism>
<dbReference type="EC" id="3.4.24.-" evidence="2"/>
<feature type="chain" id="PRO_5044526101" description="Metalloendopeptidase" evidence="2">
    <location>
        <begin position="20"/>
        <end position="279"/>
    </location>
</feature>
<dbReference type="GO" id="GO:0006508">
    <property type="term" value="P:proteolysis"/>
    <property type="evidence" value="ECO:0007669"/>
    <property type="project" value="UniProtKB-KW"/>
</dbReference>
<dbReference type="PANTHER" id="PTHR10127">
    <property type="entry name" value="DISCOIDIN, CUB, EGF, LAMININ , AND ZINC METALLOPROTEASE DOMAIN CONTAINING"/>
    <property type="match status" value="1"/>
</dbReference>
<dbReference type="SUPFAM" id="SSF55486">
    <property type="entry name" value="Metalloproteases ('zincins'), catalytic domain"/>
    <property type="match status" value="1"/>
</dbReference>
<dbReference type="InterPro" id="IPR024079">
    <property type="entry name" value="MetalloPept_cat_dom_sf"/>
</dbReference>
<dbReference type="CDD" id="cd04280">
    <property type="entry name" value="ZnMc_astacin_like"/>
    <property type="match status" value="1"/>
</dbReference>
<keyword evidence="1 2" id="KW-0378">Hydrolase</keyword>
<feature type="binding site" evidence="1">
    <location>
        <position position="178"/>
    </location>
    <ligand>
        <name>Zn(2+)</name>
        <dbReference type="ChEBI" id="CHEBI:29105"/>
        <note>catalytic</note>
    </ligand>
</feature>
<evidence type="ECO:0000313" key="5">
    <source>
        <dbReference type="Proteomes" id="UP001562425"/>
    </source>
</evidence>
<feature type="signal peptide" evidence="2">
    <location>
        <begin position="1"/>
        <end position="19"/>
    </location>
</feature>
<feature type="domain" description="Peptidase M12A" evidence="3">
    <location>
        <begin position="73"/>
        <end position="276"/>
    </location>
</feature>
<evidence type="ECO:0000313" key="4">
    <source>
        <dbReference type="EMBL" id="KAL1374983.1"/>
    </source>
</evidence>
<comment type="caution">
    <text evidence="1">Lacks conserved residue(s) required for the propagation of feature annotation.</text>
</comment>
<dbReference type="Proteomes" id="UP001562425">
    <property type="component" value="Unassembled WGS sequence"/>
</dbReference>
<dbReference type="PROSITE" id="PS51864">
    <property type="entry name" value="ASTACIN"/>
    <property type="match status" value="1"/>
</dbReference>
<feature type="active site" evidence="1">
    <location>
        <position position="175"/>
    </location>
</feature>
<evidence type="ECO:0000259" key="3">
    <source>
        <dbReference type="PROSITE" id="PS51864"/>
    </source>
</evidence>
<dbReference type="PRINTS" id="PR00480">
    <property type="entry name" value="ASTACIN"/>
</dbReference>
<keyword evidence="1 2" id="KW-0482">Metalloprotease</keyword>
<keyword evidence="5" id="KW-1185">Reference proteome</keyword>
<proteinExistence type="predicted"/>
<dbReference type="EMBL" id="JBEHCU010012892">
    <property type="protein sequence ID" value="KAL1374983.1"/>
    <property type="molecule type" value="Genomic_DNA"/>
</dbReference>
<comment type="caution">
    <text evidence="4">The sequence shown here is derived from an EMBL/GenBank/DDBJ whole genome shotgun (WGS) entry which is preliminary data.</text>
</comment>
<sequence length="279" mass="31652">MQTTVLLALLLVALTAVQGSPLKSRLRPNTPENIARLRNPQPGDLAEELSGQFEGDIVLTEEQEDAILRGKRNGLISAAKRWPNNVVPYEIVEEHFTPEQVAYIELGLRTLEQRSCLRFRRRQPDDGESYVRVIGNEDSGCWSWVGYMDNEFQELHLNPSAPESGCFRLATIMHEFLHALGFYHQQSASDRDEFVDILFENVQEGTQNNFYIYTADVVTDFGVRYDYGSVMHYGPYSFSKNGLPTIVPKDPKAVIGQRVALSEKDFSKLNHMYGCLKKG</sequence>